<dbReference type="RefSeq" id="WP_169657312.1">
    <property type="nucleotide sequence ID" value="NZ_JABANE010000033.1"/>
</dbReference>
<dbReference type="AlphaFoldDB" id="A0A7X9X9R4"/>
<reference evidence="1 2" key="1">
    <citation type="submission" date="2020-04" db="EMBL/GenBank/DDBJ databases">
        <title>Flammeovirga sp. SR4, a novel species isolated from seawater.</title>
        <authorList>
            <person name="Wang X."/>
        </authorList>
    </citation>
    <scope>NUCLEOTIDE SEQUENCE [LARGE SCALE GENOMIC DNA]</scope>
    <source>
        <strain evidence="1 2">ATCC 23126</strain>
    </source>
</reference>
<keyword evidence="2" id="KW-1185">Reference proteome</keyword>
<sequence>MKKKKIRIYGSSTGELIFKTPAGSRKVQDIVKEGTIEFNSEELSCTVMCTTKRVDNNKTKWYITHNLKRGNKELKEWKVKQGMFSPYSERVDLEIGADVDVVFN</sequence>
<name>A0A7X9X9R4_9BACT</name>
<dbReference type="EMBL" id="JABANE010000033">
    <property type="protein sequence ID" value="NME69025.1"/>
    <property type="molecule type" value="Genomic_DNA"/>
</dbReference>
<dbReference type="Proteomes" id="UP000576082">
    <property type="component" value="Unassembled WGS sequence"/>
</dbReference>
<accession>A0A7X9X9R4</accession>
<evidence type="ECO:0000313" key="1">
    <source>
        <dbReference type="EMBL" id="NME69025.1"/>
    </source>
</evidence>
<proteinExistence type="predicted"/>
<gene>
    <name evidence="1" type="ORF">HHU12_13710</name>
</gene>
<evidence type="ECO:0000313" key="2">
    <source>
        <dbReference type="Proteomes" id="UP000576082"/>
    </source>
</evidence>
<organism evidence="1 2">
    <name type="scientific">Flammeovirga aprica JL-4</name>
    <dbReference type="NCBI Taxonomy" id="694437"/>
    <lineage>
        <taxon>Bacteria</taxon>
        <taxon>Pseudomonadati</taxon>
        <taxon>Bacteroidota</taxon>
        <taxon>Cytophagia</taxon>
        <taxon>Cytophagales</taxon>
        <taxon>Flammeovirgaceae</taxon>
        <taxon>Flammeovirga</taxon>
    </lineage>
</organism>
<protein>
    <submittedName>
        <fullName evidence="1">Uncharacterized protein</fullName>
    </submittedName>
</protein>
<comment type="caution">
    <text evidence="1">The sequence shown here is derived from an EMBL/GenBank/DDBJ whole genome shotgun (WGS) entry which is preliminary data.</text>
</comment>